<evidence type="ECO:0000313" key="1">
    <source>
        <dbReference type="EMBL" id="KAK4269434.1"/>
    </source>
</evidence>
<gene>
    <name evidence="1" type="ORF">QN277_022592</name>
</gene>
<dbReference type="EMBL" id="JAWXYG010000006">
    <property type="protein sequence ID" value="KAK4269434.1"/>
    <property type="molecule type" value="Genomic_DNA"/>
</dbReference>
<keyword evidence="2" id="KW-1185">Reference proteome</keyword>
<name>A0AAE1KA31_9FABA</name>
<evidence type="ECO:0000313" key="2">
    <source>
        <dbReference type="Proteomes" id="UP001293593"/>
    </source>
</evidence>
<comment type="caution">
    <text evidence="1">The sequence shown here is derived from an EMBL/GenBank/DDBJ whole genome shotgun (WGS) entry which is preliminary data.</text>
</comment>
<sequence>MVSLRKLWRKMKKEKKMLLQYDIDSYSKNFYDGYSTDPDNASRSFRARFAIIDSKVYSDKSCEVSSDDDNSSEMSC</sequence>
<dbReference type="AlphaFoldDB" id="A0AAE1KA31"/>
<protein>
    <submittedName>
        <fullName evidence="1">Uncharacterized protein</fullName>
    </submittedName>
</protein>
<accession>A0AAE1KA31</accession>
<proteinExistence type="predicted"/>
<organism evidence="1 2">
    <name type="scientific">Acacia crassicarpa</name>
    <name type="common">northern wattle</name>
    <dbReference type="NCBI Taxonomy" id="499986"/>
    <lineage>
        <taxon>Eukaryota</taxon>
        <taxon>Viridiplantae</taxon>
        <taxon>Streptophyta</taxon>
        <taxon>Embryophyta</taxon>
        <taxon>Tracheophyta</taxon>
        <taxon>Spermatophyta</taxon>
        <taxon>Magnoliopsida</taxon>
        <taxon>eudicotyledons</taxon>
        <taxon>Gunneridae</taxon>
        <taxon>Pentapetalae</taxon>
        <taxon>rosids</taxon>
        <taxon>fabids</taxon>
        <taxon>Fabales</taxon>
        <taxon>Fabaceae</taxon>
        <taxon>Caesalpinioideae</taxon>
        <taxon>mimosoid clade</taxon>
        <taxon>Acacieae</taxon>
        <taxon>Acacia</taxon>
    </lineage>
</organism>
<dbReference type="Proteomes" id="UP001293593">
    <property type="component" value="Unassembled WGS sequence"/>
</dbReference>
<reference evidence="1" key="1">
    <citation type="submission" date="2023-10" db="EMBL/GenBank/DDBJ databases">
        <title>Chromosome-level genome of the transformable northern wattle, Acacia crassicarpa.</title>
        <authorList>
            <person name="Massaro I."/>
            <person name="Sinha N.R."/>
            <person name="Poethig S."/>
            <person name="Leichty A.R."/>
        </authorList>
    </citation>
    <scope>NUCLEOTIDE SEQUENCE</scope>
    <source>
        <strain evidence="1">Acra3RX</strain>
        <tissue evidence="1">Leaf</tissue>
    </source>
</reference>